<dbReference type="SMART" id="SM00448">
    <property type="entry name" value="REC"/>
    <property type="match status" value="1"/>
</dbReference>
<dbReference type="OrthoDB" id="9797341at2"/>
<dbReference type="PANTHER" id="PTHR43214:SF41">
    <property type="entry name" value="NITRATE_NITRITE RESPONSE REGULATOR PROTEIN NARP"/>
    <property type="match status" value="1"/>
</dbReference>
<dbReference type="SUPFAM" id="SSF46894">
    <property type="entry name" value="C-terminal effector domain of the bipartite response regulators"/>
    <property type="match status" value="1"/>
</dbReference>
<evidence type="ECO:0000256" key="2">
    <source>
        <dbReference type="ARBA" id="ARBA00023015"/>
    </source>
</evidence>
<feature type="domain" description="HTH luxR-type" evidence="6">
    <location>
        <begin position="150"/>
        <end position="215"/>
    </location>
</feature>
<dbReference type="GO" id="GO:0003677">
    <property type="term" value="F:DNA binding"/>
    <property type="evidence" value="ECO:0007669"/>
    <property type="project" value="UniProtKB-KW"/>
</dbReference>
<dbReference type="Proteomes" id="UP000295334">
    <property type="component" value="Unassembled WGS sequence"/>
</dbReference>
<keyword evidence="1 5" id="KW-0597">Phosphoprotein</keyword>
<dbReference type="PRINTS" id="PR00038">
    <property type="entry name" value="HTHLUXR"/>
</dbReference>
<evidence type="ECO:0000259" key="6">
    <source>
        <dbReference type="PROSITE" id="PS50043"/>
    </source>
</evidence>
<proteinExistence type="predicted"/>
<accession>A0A4R1B414</accession>
<organism evidence="8 9">
    <name type="scientific">Flaviaesturariibacter flavus</name>
    <dbReference type="NCBI Taxonomy" id="2502780"/>
    <lineage>
        <taxon>Bacteria</taxon>
        <taxon>Pseudomonadati</taxon>
        <taxon>Bacteroidota</taxon>
        <taxon>Chitinophagia</taxon>
        <taxon>Chitinophagales</taxon>
        <taxon>Chitinophagaceae</taxon>
        <taxon>Flaviaestuariibacter</taxon>
    </lineage>
</organism>
<dbReference type="Gene3D" id="3.40.50.2300">
    <property type="match status" value="1"/>
</dbReference>
<name>A0A4R1B414_9BACT</name>
<evidence type="ECO:0000256" key="1">
    <source>
        <dbReference type="ARBA" id="ARBA00022553"/>
    </source>
</evidence>
<dbReference type="CDD" id="cd06170">
    <property type="entry name" value="LuxR_C_like"/>
    <property type="match status" value="1"/>
</dbReference>
<dbReference type="InterPro" id="IPR011006">
    <property type="entry name" value="CheY-like_superfamily"/>
</dbReference>
<evidence type="ECO:0000256" key="4">
    <source>
        <dbReference type="ARBA" id="ARBA00023163"/>
    </source>
</evidence>
<dbReference type="AlphaFoldDB" id="A0A4R1B414"/>
<dbReference type="SUPFAM" id="SSF52172">
    <property type="entry name" value="CheY-like"/>
    <property type="match status" value="1"/>
</dbReference>
<dbReference type="PROSITE" id="PS50110">
    <property type="entry name" value="RESPONSE_REGULATORY"/>
    <property type="match status" value="1"/>
</dbReference>
<evidence type="ECO:0000256" key="3">
    <source>
        <dbReference type="ARBA" id="ARBA00023125"/>
    </source>
</evidence>
<keyword evidence="9" id="KW-1185">Reference proteome</keyword>
<dbReference type="GO" id="GO:0006355">
    <property type="term" value="P:regulation of DNA-templated transcription"/>
    <property type="evidence" value="ECO:0007669"/>
    <property type="project" value="InterPro"/>
</dbReference>
<dbReference type="InterPro" id="IPR001789">
    <property type="entry name" value="Sig_transdc_resp-reg_receiver"/>
</dbReference>
<evidence type="ECO:0000259" key="7">
    <source>
        <dbReference type="PROSITE" id="PS50110"/>
    </source>
</evidence>
<dbReference type="InterPro" id="IPR039420">
    <property type="entry name" value="WalR-like"/>
</dbReference>
<dbReference type="EMBL" id="SJZI01000050">
    <property type="protein sequence ID" value="TCJ12651.1"/>
    <property type="molecule type" value="Genomic_DNA"/>
</dbReference>
<keyword evidence="3" id="KW-0238">DNA-binding</keyword>
<dbReference type="InterPro" id="IPR058245">
    <property type="entry name" value="NreC/VraR/RcsB-like_REC"/>
</dbReference>
<gene>
    <name evidence="8" type="ORF">EPD60_15410</name>
</gene>
<dbReference type="PROSITE" id="PS00622">
    <property type="entry name" value="HTH_LUXR_1"/>
    <property type="match status" value="1"/>
</dbReference>
<keyword evidence="2" id="KW-0805">Transcription regulation</keyword>
<dbReference type="SMART" id="SM00421">
    <property type="entry name" value="HTH_LUXR"/>
    <property type="match status" value="1"/>
</dbReference>
<dbReference type="PROSITE" id="PS50043">
    <property type="entry name" value="HTH_LUXR_2"/>
    <property type="match status" value="1"/>
</dbReference>
<dbReference type="Pfam" id="PF00196">
    <property type="entry name" value="GerE"/>
    <property type="match status" value="1"/>
</dbReference>
<dbReference type="InterPro" id="IPR016032">
    <property type="entry name" value="Sig_transdc_resp-reg_C-effctor"/>
</dbReference>
<dbReference type="GO" id="GO:0000160">
    <property type="term" value="P:phosphorelay signal transduction system"/>
    <property type="evidence" value="ECO:0007669"/>
    <property type="project" value="InterPro"/>
</dbReference>
<dbReference type="Pfam" id="PF00072">
    <property type="entry name" value="Response_reg"/>
    <property type="match status" value="1"/>
</dbReference>
<dbReference type="InterPro" id="IPR000792">
    <property type="entry name" value="Tscrpt_reg_LuxR_C"/>
</dbReference>
<dbReference type="PANTHER" id="PTHR43214">
    <property type="entry name" value="TWO-COMPONENT RESPONSE REGULATOR"/>
    <property type="match status" value="1"/>
</dbReference>
<sequence length="217" mass="23897">MGNLANANPVTIVLADDHEILLDGIGSILAEQPWLRIVGKAASAEAALALVEKLQPALLITDVSMGERSGQWLTEQVSKRFPLMKIMVLSMHEGVQHIHALLEAGADAYLLKSVKQDELLHAIGQVMKGERYLQQSIAGTYTRGLRQHQEAERQSRLSPREIEVLRLVVEGLSSADISARLFLSELTVETHRKNIGRKTGAKNAISLVRYAQEHGLL</sequence>
<dbReference type="CDD" id="cd17535">
    <property type="entry name" value="REC_NarL-like"/>
    <property type="match status" value="1"/>
</dbReference>
<reference evidence="8 9" key="1">
    <citation type="submission" date="2019-03" db="EMBL/GenBank/DDBJ databases">
        <authorList>
            <person name="Kim M.K.M."/>
        </authorList>
    </citation>
    <scope>NUCLEOTIDE SEQUENCE [LARGE SCALE GENOMIC DNA]</scope>
    <source>
        <strain evidence="8 9">17J68-12</strain>
    </source>
</reference>
<evidence type="ECO:0000313" key="8">
    <source>
        <dbReference type="EMBL" id="TCJ12651.1"/>
    </source>
</evidence>
<evidence type="ECO:0000256" key="5">
    <source>
        <dbReference type="PROSITE-ProRule" id="PRU00169"/>
    </source>
</evidence>
<protein>
    <submittedName>
        <fullName evidence="8">Response regulator transcription factor</fullName>
    </submittedName>
</protein>
<comment type="caution">
    <text evidence="8">The sequence shown here is derived from an EMBL/GenBank/DDBJ whole genome shotgun (WGS) entry which is preliminary data.</text>
</comment>
<evidence type="ECO:0000313" key="9">
    <source>
        <dbReference type="Proteomes" id="UP000295334"/>
    </source>
</evidence>
<feature type="domain" description="Response regulatory" evidence="7">
    <location>
        <begin position="11"/>
        <end position="127"/>
    </location>
</feature>
<feature type="modified residue" description="4-aspartylphosphate" evidence="5">
    <location>
        <position position="62"/>
    </location>
</feature>
<keyword evidence="4" id="KW-0804">Transcription</keyword>